<dbReference type="SUPFAM" id="SSF56487">
    <property type="entry name" value="SRCR-like"/>
    <property type="match status" value="5"/>
</dbReference>
<proteinExistence type="predicted"/>
<dbReference type="InterPro" id="IPR001190">
    <property type="entry name" value="SRCR"/>
</dbReference>
<reference evidence="9" key="3">
    <citation type="submission" date="2025-09" db="UniProtKB">
        <authorList>
            <consortium name="Ensembl"/>
        </authorList>
    </citation>
    <scope>IDENTIFICATION</scope>
    <source>
        <strain evidence="9">breed Abyssinian</strain>
    </source>
</reference>
<feature type="compositionally biased region" description="Pro residues" evidence="6">
    <location>
        <begin position="1432"/>
        <end position="1441"/>
    </location>
</feature>
<evidence type="ECO:0000256" key="3">
    <source>
        <dbReference type="ARBA" id="ARBA00023157"/>
    </source>
</evidence>
<reference evidence="9 10" key="1">
    <citation type="submission" date="2021-02" db="EMBL/GenBank/DDBJ databases">
        <title>Safari Cat Assemblies.</title>
        <authorList>
            <person name="Bredemeyer K.R."/>
            <person name="Murphy W.J."/>
        </authorList>
    </citation>
    <scope>NUCLEOTIDE SEQUENCE [LARGE SCALE GENOMIC DNA]</scope>
</reference>
<feature type="domain" description="SRCR" evidence="8">
    <location>
        <begin position="20"/>
        <end position="120"/>
    </location>
</feature>
<dbReference type="InterPro" id="IPR036772">
    <property type="entry name" value="SRCR-like_dom_sf"/>
</dbReference>
<keyword evidence="10" id="KW-1185">Reference proteome</keyword>
<feature type="disulfide bond" evidence="4">
    <location>
        <begin position="850"/>
        <end position="860"/>
    </location>
</feature>
<evidence type="ECO:0000256" key="7">
    <source>
        <dbReference type="SAM" id="SignalP"/>
    </source>
</evidence>
<evidence type="ECO:0000256" key="1">
    <source>
        <dbReference type="ARBA" id="ARBA00022729"/>
    </source>
</evidence>
<feature type="compositionally biased region" description="Pro residues" evidence="6">
    <location>
        <begin position="451"/>
        <end position="462"/>
    </location>
</feature>
<accession>A0ABI7ZXQ0</accession>
<feature type="disulfide bond" evidence="4">
    <location>
        <begin position="542"/>
        <end position="552"/>
    </location>
</feature>
<dbReference type="PANTHER" id="PTHR19331:SF487">
    <property type="entry name" value="SOLUBLE SCAVENGER RECEPTOR CYSTEINE-RICH DOMAIN-CONTAINING PROTEIN SSC5D"/>
    <property type="match status" value="1"/>
</dbReference>
<feature type="domain" description="SRCR" evidence="8">
    <location>
        <begin position="201"/>
        <end position="301"/>
    </location>
</feature>
<feature type="coiled-coil region" evidence="5">
    <location>
        <begin position="1465"/>
        <end position="1492"/>
    </location>
</feature>
<dbReference type="PANTHER" id="PTHR19331">
    <property type="entry name" value="SCAVENGER RECEPTOR DOMAIN-CONTAINING"/>
    <property type="match status" value="1"/>
</dbReference>
<dbReference type="SMART" id="SM00202">
    <property type="entry name" value="SR"/>
    <property type="match status" value="5"/>
</dbReference>
<feature type="disulfide bond" evidence="4">
    <location>
        <begin position="239"/>
        <end position="300"/>
    </location>
</feature>
<sequence>MRVLACLIAALMGIQAVERLRLADGPHGCAGRLEVWHGGRWGTVCDDGWDLRDAAVACRELGCGGALAAPGGAFFGEGAGPVWLSELACRGSEGQLGLCPHRGWKAHICSHEEDAGVVCAGQRVANSRDGDDPPSILEGDPWPGLSGELSPGSEEPPGTHAPRPAGTPQNSSRKKGPRPPKQAKSTRAPQLTAGAPRHERLRLVSGPHGCSGRLEVWHGGRWGTVCDDGWDLRDAAVACRELGCGGALAAPGGARFGPGSGPVWMDDVGCGGGEQALRDCPRSPWGRSNCDHSEDAGLVCTGPAPRLRLADGPHGCAGRLEVWHGGRWGTVCDDAWDLRDASVACRELGCGGALAAPGGAFFGEGAGPILLDDLRCRGNETALRLCPARPWGQHDCHHREDAGAVCDGMPLGYVPPTAPAAADGNHSASRDVASGPPPPTASQASRTAGASPPPASPTAPREPGPEAGSPQLRLVAGPSRCSGRLEVWHAGRWGTVCDDSWDLRDAAVVCRELGCGGARQPDPAAGRFGWGAGPIWLDDVGCLGTEASLSDCPAAPWGKHNCAHNEDVGVTCTETPGLDSISDPFSWSWIPGLGRDPDAWLPGELATKPSARLTPSVPEKTTTKAPGKMPKSTKKWVTKNAKRPTTQPPVMPTTKHSRVLGTQRPLELTSRTTTTLTTEASHRPVSESTAKLTTGVPHGMTSHTTATRTPRAPRERTSKAVATSTTQGPREVTSEATATRIPLTPKESSAEIPAQGSPESPKDPAPSPTGSTTRGSGPFRVRLADGPNRCAGRLEVWHAGRWGTVCDDSWDLRDSTVACWELGCGRVRARVGKTHYGPGTGPIWLDDVGCKGIEASLSDCPAGAWGQHNCDHEEDVGLTCTGYADEDDYPWTWDPTSGEDLAKGTTAAGVPGHMLSWGTTKSPGGPSPATRRLPHTGDKDGYESFRTWDTPSGGALPKGTPTTLTTGTTRDADHPSPAPRIRGDTGSERKLWPQRRLLRPTSSRTVPPAPSPDPSASSEPPGSPVTSVTSNPAPWFIPEAASTRKVTSDPPDTLPPSPDLASWTSSDLTLTTPGLTLSTPDATVIAASPSDLSPTPPPTLPKELTSDPSAPEVVTHLFSTSELTTESVTIPNLDTAPYPNSVPDHSRSPDPSTSPYPTTTPHSALTSHPSTSTTSQPTTTFPPTTTPHSTATPHSTTTPHPTTTPQPVTPPQPTTPSQPTTTPQPTTPLYLTTTPHPTTTLHPTTTPYPTTTPQSTTPPHSTTAQPTTTPHPITTSYPATTPDSTMTPHSTTSTHPTMTADPTSTPVVTVKSILTSLGTEFSPTPAPAVKPSLHPWLTSMGAAHLSQMSSLAPFPASESSHPRSSPGPSMDTLSTEDFQPPRSQSPKPTPPPTQTPHSASDPTGTSDLHLSSIVHPLDQPPPDHFTLRPTPGQDPGPVGPCVTPAPPVKVMACEPPALVELVAAVRDVSGQLQRLTQVLKQDQQQRQALELGLTQLVEATRGLGQLGEVVKRLAERAWPPSTPAPTTTTPEEEERPLRGDV</sequence>
<keyword evidence="3 4" id="KW-1015">Disulfide bond</keyword>
<dbReference type="Gene3D" id="3.10.250.10">
    <property type="entry name" value="SRCR-like domain"/>
    <property type="match status" value="5"/>
</dbReference>
<feature type="domain" description="SRCR" evidence="8">
    <location>
        <begin position="472"/>
        <end position="573"/>
    </location>
</feature>
<feature type="region of interest" description="Disordered" evidence="6">
    <location>
        <begin position="1516"/>
        <end position="1541"/>
    </location>
</feature>
<dbReference type="PROSITE" id="PS00420">
    <property type="entry name" value="SRCR_1"/>
    <property type="match status" value="5"/>
</dbReference>
<feature type="region of interest" description="Disordered" evidence="6">
    <location>
        <begin position="417"/>
        <end position="475"/>
    </location>
</feature>
<feature type="compositionally biased region" description="Polar residues" evidence="6">
    <location>
        <begin position="1117"/>
        <end position="1132"/>
    </location>
</feature>
<feature type="region of interest" description="Disordered" evidence="6">
    <location>
        <begin position="1352"/>
        <end position="1441"/>
    </location>
</feature>
<feature type="disulfide bond" evidence="4">
    <location>
        <begin position="226"/>
        <end position="290"/>
    </location>
</feature>
<dbReference type="PROSITE" id="PS50287">
    <property type="entry name" value="SRCR_2"/>
    <property type="match status" value="5"/>
</dbReference>
<gene>
    <name evidence="9" type="primary">SSC5D</name>
</gene>
<feature type="disulfide bond" evidence="4">
    <location>
        <begin position="345"/>
        <end position="406"/>
    </location>
</feature>
<feature type="compositionally biased region" description="Basic and acidic residues" evidence="6">
    <location>
        <begin position="981"/>
        <end position="991"/>
    </location>
</feature>
<evidence type="ECO:0000256" key="2">
    <source>
        <dbReference type="ARBA" id="ARBA00022737"/>
    </source>
</evidence>
<feature type="signal peptide" evidence="7">
    <location>
        <begin position="1"/>
        <end position="16"/>
    </location>
</feature>
<feature type="compositionally biased region" description="Polar residues" evidence="6">
    <location>
        <begin position="1357"/>
        <end position="1377"/>
    </location>
</feature>
<evidence type="ECO:0000313" key="9">
    <source>
        <dbReference type="Ensembl" id="ENSFCTP00005051761.1"/>
    </source>
</evidence>
<dbReference type="Proteomes" id="UP000823872">
    <property type="component" value="Chromosome E2"/>
</dbReference>
<keyword evidence="2" id="KW-0677">Repeat</keyword>
<feature type="disulfide bond" evidence="4">
    <location>
        <begin position="332"/>
        <end position="396"/>
    </location>
</feature>
<feature type="region of interest" description="Disordered" evidence="6">
    <location>
        <begin position="609"/>
        <end position="784"/>
    </location>
</feature>
<organism evidence="9 10">
    <name type="scientific">Felis catus</name>
    <name type="common">Cat</name>
    <name type="synonym">Felis silvestris catus</name>
    <dbReference type="NCBI Taxonomy" id="9685"/>
    <lineage>
        <taxon>Eukaryota</taxon>
        <taxon>Metazoa</taxon>
        <taxon>Chordata</taxon>
        <taxon>Craniata</taxon>
        <taxon>Vertebrata</taxon>
        <taxon>Euteleostomi</taxon>
        <taxon>Mammalia</taxon>
        <taxon>Eutheria</taxon>
        <taxon>Laurasiatheria</taxon>
        <taxon>Carnivora</taxon>
        <taxon>Feliformia</taxon>
        <taxon>Felidae</taxon>
        <taxon>Felinae</taxon>
        <taxon>Felis</taxon>
    </lineage>
</organism>
<feature type="compositionally biased region" description="Pro residues" evidence="6">
    <location>
        <begin position="1202"/>
        <end position="1216"/>
    </location>
</feature>
<feature type="disulfide bond" evidence="4">
    <location>
        <begin position="376"/>
        <end position="386"/>
    </location>
</feature>
<feature type="disulfide bond" evidence="4">
    <location>
        <begin position="270"/>
        <end position="280"/>
    </location>
</feature>
<feature type="domain" description="SRCR" evidence="8">
    <location>
        <begin position="307"/>
        <end position="407"/>
    </location>
</feature>
<evidence type="ECO:0000256" key="4">
    <source>
        <dbReference type="PROSITE-ProRule" id="PRU00196"/>
    </source>
</evidence>
<feature type="chain" id="PRO_5045113895" description="SRCR domain-containing protein" evidence="7">
    <location>
        <begin position="17"/>
        <end position="1541"/>
    </location>
</feature>
<keyword evidence="1 7" id="KW-0732">Signal</keyword>
<dbReference type="Pfam" id="PF00530">
    <property type="entry name" value="SRCR"/>
    <property type="match status" value="5"/>
</dbReference>
<reference evidence="9" key="2">
    <citation type="submission" date="2025-08" db="UniProtKB">
        <authorList>
            <consortium name="Ensembl"/>
        </authorList>
    </citation>
    <scope>IDENTIFICATION</scope>
    <source>
        <strain evidence="9">breed Abyssinian</strain>
    </source>
</reference>
<feature type="region of interest" description="Disordered" evidence="6">
    <location>
        <begin position="915"/>
        <end position="1305"/>
    </location>
</feature>
<feature type="compositionally biased region" description="Basic residues" evidence="6">
    <location>
        <begin position="631"/>
        <end position="642"/>
    </location>
</feature>
<comment type="caution">
    <text evidence="4">Lacks conserved residue(s) required for the propagation of feature annotation.</text>
</comment>
<dbReference type="PRINTS" id="PR00258">
    <property type="entry name" value="SPERACTRCPTR"/>
</dbReference>
<feature type="region of interest" description="Disordered" evidence="6">
    <location>
        <begin position="124"/>
        <end position="199"/>
    </location>
</feature>
<feature type="compositionally biased region" description="Low complexity" evidence="6">
    <location>
        <begin position="1149"/>
        <end position="1201"/>
    </location>
</feature>
<feature type="compositionally biased region" description="Low complexity" evidence="6">
    <location>
        <begin position="1217"/>
        <end position="1303"/>
    </location>
</feature>
<feature type="compositionally biased region" description="Polar residues" evidence="6">
    <location>
        <begin position="1400"/>
        <end position="1409"/>
    </location>
</feature>
<feature type="compositionally biased region" description="Low complexity" evidence="6">
    <location>
        <begin position="1064"/>
        <end position="1081"/>
    </location>
</feature>
<feature type="disulfide bond" evidence="4">
    <location>
        <begin position="819"/>
        <end position="880"/>
    </location>
</feature>
<evidence type="ECO:0000313" key="10">
    <source>
        <dbReference type="Proteomes" id="UP000823872"/>
    </source>
</evidence>
<evidence type="ECO:0000256" key="6">
    <source>
        <dbReference type="SAM" id="MobiDB-lite"/>
    </source>
</evidence>
<feature type="compositionally biased region" description="Low complexity" evidence="6">
    <location>
        <begin position="953"/>
        <end position="969"/>
    </location>
</feature>
<feature type="compositionally biased region" description="Low complexity" evidence="6">
    <location>
        <begin position="666"/>
        <end position="678"/>
    </location>
</feature>
<feature type="disulfide bond" evidence="4">
    <location>
        <begin position="45"/>
        <end position="109"/>
    </location>
</feature>
<name>A0ABI7ZXQ0_FELCA</name>
<evidence type="ECO:0000256" key="5">
    <source>
        <dbReference type="SAM" id="Coils"/>
    </source>
</evidence>
<feature type="domain" description="SRCR" evidence="8">
    <location>
        <begin position="781"/>
        <end position="881"/>
    </location>
</feature>
<dbReference type="Ensembl" id="ENSFCTT00005073170.1">
    <property type="protein sequence ID" value="ENSFCTP00005051761.1"/>
    <property type="gene ID" value="ENSFCTG00005025817.1"/>
</dbReference>
<feature type="disulfide bond" evidence="4">
    <location>
        <begin position="806"/>
        <end position="870"/>
    </location>
</feature>
<feature type="disulfide bond" evidence="4">
    <location>
        <begin position="58"/>
        <end position="119"/>
    </location>
</feature>
<keyword evidence="5" id="KW-0175">Coiled coil</keyword>
<evidence type="ECO:0000259" key="8">
    <source>
        <dbReference type="PROSITE" id="PS50287"/>
    </source>
</evidence>
<dbReference type="GeneTree" id="ENSGT00940000162592"/>
<feature type="disulfide bond" evidence="4">
    <location>
        <begin position="89"/>
        <end position="99"/>
    </location>
</feature>
<protein>
    <recommendedName>
        <fullName evidence="8">SRCR domain-containing protein</fullName>
    </recommendedName>
</protein>